<sequence length="239" mass="28081">MLSVSKKFAYITDVHLDEEFPKSKGVDARKNWEKVLEDISKRGITQIVIGGDIGARDSLSWFFKSLEPYDWFISLGNHDSFSSIFPYWKEQQVVAVDTSFYSIETDFFKYIFLDSSKEIVDQEQLDWFQKESIISKKIVLFVHHPILPVSTLTDKKFFLEGREKIRSILHQIPNDVFIFSGHYHMQDNRLDKNINQYITPAVSYQVEKDPDEVKINNDSFGYRIIELEKDQLFAEVILF</sequence>
<keyword evidence="7" id="KW-1185">Reference proteome</keyword>
<dbReference type="SUPFAM" id="SSF56300">
    <property type="entry name" value="Metallo-dependent phosphatases"/>
    <property type="match status" value="1"/>
</dbReference>
<gene>
    <name evidence="6" type="ORF">GCM10009430_33810</name>
</gene>
<evidence type="ECO:0000313" key="6">
    <source>
        <dbReference type="EMBL" id="GAA0726628.1"/>
    </source>
</evidence>
<comment type="similarity">
    <text evidence="4">Belongs to the cyclic nucleotide phosphodiesterase class-III family.</text>
</comment>
<protein>
    <recommendedName>
        <fullName evidence="5">Calcineurin-like phosphoesterase domain-containing protein</fullName>
    </recommendedName>
</protein>
<reference evidence="7" key="1">
    <citation type="journal article" date="2019" name="Int. J. Syst. Evol. Microbiol.">
        <title>The Global Catalogue of Microorganisms (GCM) 10K type strain sequencing project: providing services to taxonomists for standard genome sequencing and annotation.</title>
        <authorList>
            <consortium name="The Broad Institute Genomics Platform"/>
            <consortium name="The Broad Institute Genome Sequencing Center for Infectious Disease"/>
            <person name="Wu L."/>
            <person name="Ma J."/>
        </authorList>
    </citation>
    <scope>NUCLEOTIDE SEQUENCE [LARGE SCALE GENOMIC DNA]</scope>
    <source>
        <strain evidence="7">JCM 15974</strain>
    </source>
</reference>
<accession>A0ABP3UB73</accession>
<dbReference type="InterPro" id="IPR004843">
    <property type="entry name" value="Calcineurin-like_PHP"/>
</dbReference>
<evidence type="ECO:0000256" key="4">
    <source>
        <dbReference type="ARBA" id="ARBA00025742"/>
    </source>
</evidence>
<dbReference type="PANTHER" id="PTHR42988">
    <property type="entry name" value="PHOSPHOHYDROLASE"/>
    <property type="match status" value="1"/>
</dbReference>
<evidence type="ECO:0000256" key="1">
    <source>
        <dbReference type="ARBA" id="ARBA00022723"/>
    </source>
</evidence>
<evidence type="ECO:0000256" key="3">
    <source>
        <dbReference type="ARBA" id="ARBA00023004"/>
    </source>
</evidence>
<keyword evidence="3" id="KW-0408">Iron</keyword>
<dbReference type="Gene3D" id="3.60.21.10">
    <property type="match status" value="1"/>
</dbReference>
<dbReference type="EMBL" id="BAAAGE010000003">
    <property type="protein sequence ID" value="GAA0726628.1"/>
    <property type="molecule type" value="Genomic_DNA"/>
</dbReference>
<name>A0ABP3UB73_9FLAO</name>
<dbReference type="PANTHER" id="PTHR42988:SF2">
    <property type="entry name" value="CYCLIC NUCLEOTIDE PHOSPHODIESTERASE CBUA0032-RELATED"/>
    <property type="match status" value="1"/>
</dbReference>
<dbReference type="Pfam" id="PF00149">
    <property type="entry name" value="Metallophos"/>
    <property type="match status" value="1"/>
</dbReference>
<comment type="caution">
    <text evidence="6">The sequence shown here is derived from an EMBL/GenBank/DDBJ whole genome shotgun (WGS) entry which is preliminary data.</text>
</comment>
<dbReference type="InterPro" id="IPR029052">
    <property type="entry name" value="Metallo-depent_PP-like"/>
</dbReference>
<keyword evidence="1" id="KW-0479">Metal-binding</keyword>
<proteinExistence type="inferred from homology"/>
<evidence type="ECO:0000256" key="2">
    <source>
        <dbReference type="ARBA" id="ARBA00022801"/>
    </source>
</evidence>
<organism evidence="6 7">
    <name type="scientific">Aquimarina litoralis</name>
    <dbReference type="NCBI Taxonomy" id="584605"/>
    <lineage>
        <taxon>Bacteria</taxon>
        <taxon>Pseudomonadati</taxon>
        <taxon>Bacteroidota</taxon>
        <taxon>Flavobacteriia</taxon>
        <taxon>Flavobacteriales</taxon>
        <taxon>Flavobacteriaceae</taxon>
        <taxon>Aquimarina</taxon>
    </lineage>
</organism>
<evidence type="ECO:0000259" key="5">
    <source>
        <dbReference type="Pfam" id="PF00149"/>
    </source>
</evidence>
<dbReference type="Proteomes" id="UP001501758">
    <property type="component" value="Unassembled WGS sequence"/>
</dbReference>
<keyword evidence="2" id="KW-0378">Hydrolase</keyword>
<evidence type="ECO:0000313" key="7">
    <source>
        <dbReference type="Proteomes" id="UP001501758"/>
    </source>
</evidence>
<feature type="domain" description="Calcineurin-like phosphoesterase" evidence="5">
    <location>
        <begin position="7"/>
        <end position="185"/>
    </location>
</feature>
<dbReference type="InterPro" id="IPR050884">
    <property type="entry name" value="CNP_phosphodiesterase-III"/>
</dbReference>